<feature type="signal peptide" evidence="1">
    <location>
        <begin position="1"/>
        <end position="18"/>
    </location>
</feature>
<dbReference type="eggNOG" id="ENOG502SIAP">
    <property type="taxonomic scope" value="Eukaryota"/>
</dbReference>
<dbReference type="AlphaFoldDB" id="Q0UR11"/>
<dbReference type="InParanoid" id="Q0UR11"/>
<keyword evidence="1" id="KW-0732">Signal</keyword>
<evidence type="ECO:0000313" key="3">
    <source>
        <dbReference type="EMBL" id="EAT86867.2"/>
    </source>
</evidence>
<gene>
    <name evidence="3" type="ORF">SNOG_05803</name>
</gene>
<dbReference type="SUPFAM" id="SSF51695">
    <property type="entry name" value="PLC-like phosphodiesterases"/>
    <property type="match status" value="1"/>
</dbReference>
<reference evidence="4" key="1">
    <citation type="journal article" date="2007" name="Plant Cell">
        <title>Dothideomycete-plant interactions illuminated by genome sequencing and EST analysis of the wheat pathogen Stagonospora nodorum.</title>
        <authorList>
            <person name="Hane J.K."/>
            <person name="Lowe R.G."/>
            <person name="Solomon P.S."/>
            <person name="Tan K.C."/>
            <person name="Schoch C.L."/>
            <person name="Spatafora J.W."/>
            <person name="Crous P.W."/>
            <person name="Kodira C."/>
            <person name="Birren B.W."/>
            <person name="Galagan J.E."/>
            <person name="Torriani S.F."/>
            <person name="McDonald B.A."/>
            <person name="Oliver R.P."/>
        </authorList>
    </citation>
    <scope>NUCLEOTIDE SEQUENCE [LARGE SCALE GENOMIC DNA]</scope>
    <source>
        <strain evidence="4">SN15 / ATCC MYA-4574 / FGSC 10173</strain>
    </source>
</reference>
<dbReference type="GO" id="GO:0008081">
    <property type="term" value="F:phosphoric diester hydrolase activity"/>
    <property type="evidence" value="ECO:0007669"/>
    <property type="project" value="InterPro"/>
</dbReference>
<dbReference type="Gene3D" id="3.20.20.190">
    <property type="entry name" value="Phosphatidylinositol (PI) phosphodiesterase"/>
    <property type="match status" value="1"/>
</dbReference>
<dbReference type="PANTHER" id="PTHR43805">
    <property type="entry name" value="GLYCEROPHOSPHORYL DIESTER PHOSPHODIESTERASE"/>
    <property type="match status" value="1"/>
</dbReference>
<evidence type="ECO:0000313" key="4">
    <source>
        <dbReference type="Proteomes" id="UP000001055"/>
    </source>
</evidence>
<dbReference type="STRING" id="321614.Q0UR11"/>
<dbReference type="HOGENOM" id="CLU_051209_0_0_1"/>
<dbReference type="InterPro" id="IPR017946">
    <property type="entry name" value="PLC-like_Pdiesterase_TIM-brl"/>
</dbReference>
<feature type="domain" description="GP-PDE" evidence="2">
    <location>
        <begin position="41"/>
        <end position="156"/>
    </location>
</feature>
<proteinExistence type="predicted"/>
<name>Q0UR11_PHANO</name>
<evidence type="ECO:0000259" key="2">
    <source>
        <dbReference type="Pfam" id="PF03009"/>
    </source>
</evidence>
<dbReference type="RefSeq" id="XP_001796198.1">
    <property type="nucleotide sequence ID" value="XM_001796146.1"/>
</dbReference>
<dbReference type="KEGG" id="pno:SNOG_05803"/>
<feature type="chain" id="PRO_5004178040" description="GP-PDE domain-containing protein" evidence="1">
    <location>
        <begin position="19"/>
        <end position="407"/>
    </location>
</feature>
<dbReference type="PANTHER" id="PTHR43805:SF1">
    <property type="entry name" value="GP-PDE DOMAIN-CONTAINING PROTEIN"/>
    <property type="match status" value="1"/>
</dbReference>
<protein>
    <recommendedName>
        <fullName evidence="2">GP-PDE domain-containing protein</fullName>
    </recommendedName>
</protein>
<dbReference type="GeneID" id="5973075"/>
<evidence type="ECO:0000256" key="1">
    <source>
        <dbReference type="SAM" id="SignalP"/>
    </source>
</evidence>
<dbReference type="GO" id="GO:0006629">
    <property type="term" value="P:lipid metabolic process"/>
    <property type="evidence" value="ECO:0007669"/>
    <property type="project" value="InterPro"/>
</dbReference>
<accession>Q0UR11</accession>
<organism evidence="3 4">
    <name type="scientific">Phaeosphaeria nodorum (strain SN15 / ATCC MYA-4574 / FGSC 10173)</name>
    <name type="common">Glume blotch fungus</name>
    <name type="synonym">Parastagonospora nodorum</name>
    <dbReference type="NCBI Taxonomy" id="321614"/>
    <lineage>
        <taxon>Eukaryota</taxon>
        <taxon>Fungi</taxon>
        <taxon>Dikarya</taxon>
        <taxon>Ascomycota</taxon>
        <taxon>Pezizomycotina</taxon>
        <taxon>Dothideomycetes</taxon>
        <taxon>Pleosporomycetidae</taxon>
        <taxon>Pleosporales</taxon>
        <taxon>Pleosporineae</taxon>
        <taxon>Phaeosphaeriaceae</taxon>
        <taxon>Parastagonospora</taxon>
    </lineage>
</organism>
<dbReference type="VEuPathDB" id="FungiDB:JI435_058030"/>
<dbReference type="InterPro" id="IPR030395">
    <property type="entry name" value="GP_PDE_dom"/>
</dbReference>
<dbReference type="Pfam" id="PF03009">
    <property type="entry name" value="GDPD"/>
    <property type="match status" value="1"/>
</dbReference>
<dbReference type="EMBL" id="CH445332">
    <property type="protein sequence ID" value="EAT86867.2"/>
    <property type="molecule type" value="Genomic_DNA"/>
</dbReference>
<sequence>MALQIAAAFLALSTLAHSARQDYDVHKIIEAFRRPRWNGTTENSHDAYFRASQAGIECIETDIHISLDGQLPMIHDKGLGRETDVGEFTGRAAYNPYTGQGYNPAVADLNFTGFIEHLHLRDEAGRVHEETVPTLPDMVQNIHKNGANVVLQLDFKDKEAVEPAYWALKNLTNAAGVPANEWCIYKLQAAWWQTPEELEAQAWMRDALENGVRIPYIPVYQPADEGAFDTLASLKAFMSTNYTISAEIELYSKDGPGQELVDWHFWDLVSSLPASDARYITDDMSSFADGDFTVPIFSPLTTSFYDTGNFSLPKDIRFNNSAYAFQDSSMPKLLDVLVGNKSADGRDHRSDFDWLLRQGFNWIITDNADLWHTDLEKQGKRNMLDLLQDGKTWKDGRKNGWYKRFFG</sequence>
<dbReference type="Proteomes" id="UP000001055">
    <property type="component" value="Unassembled WGS sequence"/>
</dbReference>